<dbReference type="AlphaFoldDB" id="A0A1Y6BJ73"/>
<protein>
    <submittedName>
        <fullName evidence="5">Predicted amino acid racemase</fullName>
    </submittedName>
</protein>
<gene>
    <name evidence="5" type="ORF">SAMN06296036_10511</name>
</gene>
<dbReference type="InterPro" id="IPR029066">
    <property type="entry name" value="PLP-binding_barrel"/>
</dbReference>
<dbReference type="GO" id="GO:0030170">
    <property type="term" value="F:pyridoxal phosphate binding"/>
    <property type="evidence" value="ECO:0007669"/>
    <property type="project" value="TreeGrafter"/>
</dbReference>
<dbReference type="GO" id="GO:0008784">
    <property type="term" value="F:alanine racemase activity"/>
    <property type="evidence" value="ECO:0007669"/>
    <property type="project" value="TreeGrafter"/>
</dbReference>
<dbReference type="Gene3D" id="3.20.20.10">
    <property type="entry name" value="Alanine racemase"/>
    <property type="match status" value="1"/>
</dbReference>
<organism evidence="5 6">
    <name type="scientific">Pseudobacteriovorax antillogorgiicola</name>
    <dbReference type="NCBI Taxonomy" id="1513793"/>
    <lineage>
        <taxon>Bacteria</taxon>
        <taxon>Pseudomonadati</taxon>
        <taxon>Bdellovibrionota</taxon>
        <taxon>Oligoflexia</taxon>
        <taxon>Oligoflexales</taxon>
        <taxon>Pseudobacteriovoracaceae</taxon>
        <taxon>Pseudobacteriovorax</taxon>
    </lineage>
</organism>
<keyword evidence="2" id="KW-0663">Pyridoxal phosphate</keyword>
<keyword evidence="3" id="KW-0413">Isomerase</keyword>
<dbReference type="GO" id="GO:0005829">
    <property type="term" value="C:cytosol"/>
    <property type="evidence" value="ECO:0007669"/>
    <property type="project" value="TreeGrafter"/>
</dbReference>
<dbReference type="Pfam" id="PF01168">
    <property type="entry name" value="Ala_racemase_N"/>
    <property type="match status" value="1"/>
</dbReference>
<evidence type="ECO:0000313" key="5">
    <source>
        <dbReference type="EMBL" id="SMF10579.1"/>
    </source>
</evidence>
<sequence>MALLQMNRAKLRKNYEVLESKFDKAGISWGVVSKLLCGDKLFLKEVLSLKPKQVCDSRVKNLRAIKQLDPEIETVYIKPPAKKSIRNIVQFADISFNTELRTIRMLSEEAQLQCKTHKVVIMIELGDLREGILGEDLIEFYQEVFRLKGIRVIGIGANLNCLNGVMPSQDKLIQLALYKNLIDAKFGQQLQLVSGGSTVTLPLLSKHKFPKSINHFRIGEALYFGINLFTGKTFKGMHGDVFQLRAEIIELTEKPFAPVGVLGANPSGETPEIEPGDFQKTGLRCIIDVGLLDIDPKFMTPCDKGVEILGASSDMIVIELTDDAKPYRVGETINFNLSYMGVLGLMASKYIEKEVIE</sequence>
<dbReference type="EMBL" id="FWZT01000005">
    <property type="protein sequence ID" value="SMF10579.1"/>
    <property type="molecule type" value="Genomic_DNA"/>
</dbReference>
<dbReference type="Proteomes" id="UP000192907">
    <property type="component" value="Unassembled WGS sequence"/>
</dbReference>
<name>A0A1Y6BJ73_9BACT</name>
<dbReference type="OrthoDB" id="504078at2"/>
<evidence type="ECO:0000259" key="4">
    <source>
        <dbReference type="Pfam" id="PF01168"/>
    </source>
</evidence>
<keyword evidence="6" id="KW-1185">Reference proteome</keyword>
<dbReference type="InterPro" id="IPR000821">
    <property type="entry name" value="Ala_racemase"/>
</dbReference>
<proteinExistence type="predicted"/>
<feature type="domain" description="Alanine racemase N-terminal" evidence="4">
    <location>
        <begin position="7"/>
        <end position="224"/>
    </location>
</feature>
<dbReference type="PANTHER" id="PTHR30511">
    <property type="entry name" value="ALANINE RACEMASE"/>
    <property type="match status" value="1"/>
</dbReference>
<dbReference type="RefSeq" id="WP_132317646.1">
    <property type="nucleotide sequence ID" value="NZ_FWZT01000005.1"/>
</dbReference>
<dbReference type="SUPFAM" id="SSF51419">
    <property type="entry name" value="PLP-binding barrel"/>
    <property type="match status" value="1"/>
</dbReference>
<dbReference type="PANTHER" id="PTHR30511:SF3">
    <property type="entry name" value="LYSINE RACEMASE"/>
    <property type="match status" value="1"/>
</dbReference>
<dbReference type="InterPro" id="IPR001608">
    <property type="entry name" value="Ala_racemase_N"/>
</dbReference>
<evidence type="ECO:0000256" key="1">
    <source>
        <dbReference type="ARBA" id="ARBA00001933"/>
    </source>
</evidence>
<evidence type="ECO:0000256" key="2">
    <source>
        <dbReference type="ARBA" id="ARBA00022898"/>
    </source>
</evidence>
<comment type="cofactor">
    <cofactor evidence="1">
        <name>pyridoxal 5'-phosphate</name>
        <dbReference type="ChEBI" id="CHEBI:597326"/>
    </cofactor>
</comment>
<dbReference type="STRING" id="1513793.SAMN06296036_10511"/>
<reference evidence="6" key="1">
    <citation type="submission" date="2017-04" db="EMBL/GenBank/DDBJ databases">
        <authorList>
            <person name="Varghese N."/>
            <person name="Submissions S."/>
        </authorList>
    </citation>
    <scope>NUCLEOTIDE SEQUENCE [LARGE SCALE GENOMIC DNA]</scope>
    <source>
        <strain evidence="6">RKEM611</strain>
    </source>
</reference>
<evidence type="ECO:0000313" key="6">
    <source>
        <dbReference type="Proteomes" id="UP000192907"/>
    </source>
</evidence>
<evidence type="ECO:0000256" key="3">
    <source>
        <dbReference type="ARBA" id="ARBA00023235"/>
    </source>
</evidence>
<accession>A0A1Y6BJ73</accession>